<feature type="transmembrane region" description="Helical" evidence="2">
    <location>
        <begin position="184"/>
        <end position="207"/>
    </location>
</feature>
<feature type="transmembrane region" description="Helical" evidence="2">
    <location>
        <begin position="289"/>
        <end position="308"/>
    </location>
</feature>
<reference evidence="4" key="2">
    <citation type="submission" date="2013-04" db="UniProtKB">
        <authorList>
            <consortium name="EnsemblPlants"/>
        </authorList>
    </citation>
    <scope>IDENTIFICATION</scope>
</reference>
<feature type="transmembrane region" description="Helical" evidence="2">
    <location>
        <begin position="314"/>
        <end position="331"/>
    </location>
</feature>
<dbReference type="PANTHER" id="PTHR37891">
    <property type="entry name" value="OS06G0113900 PROTEIN"/>
    <property type="match status" value="1"/>
</dbReference>
<keyword evidence="2" id="KW-0472">Membrane</keyword>
<feature type="compositionally biased region" description="Gly residues" evidence="1">
    <location>
        <begin position="124"/>
        <end position="143"/>
    </location>
</feature>
<dbReference type="HOGENOM" id="CLU_024954_0_0_1"/>
<evidence type="ECO:0008006" key="6">
    <source>
        <dbReference type="Google" id="ProtNLM"/>
    </source>
</evidence>
<organism evidence="4">
    <name type="scientific">Oryza brachyantha</name>
    <name type="common">malo sina</name>
    <dbReference type="NCBI Taxonomy" id="4533"/>
    <lineage>
        <taxon>Eukaryota</taxon>
        <taxon>Viridiplantae</taxon>
        <taxon>Streptophyta</taxon>
        <taxon>Embryophyta</taxon>
        <taxon>Tracheophyta</taxon>
        <taxon>Spermatophyta</taxon>
        <taxon>Magnoliopsida</taxon>
        <taxon>Liliopsida</taxon>
        <taxon>Poales</taxon>
        <taxon>Poaceae</taxon>
        <taxon>BOP clade</taxon>
        <taxon>Oryzoideae</taxon>
        <taxon>Oryzeae</taxon>
        <taxon>Oryzinae</taxon>
        <taxon>Oryza</taxon>
    </lineage>
</organism>
<dbReference type="PANTHER" id="PTHR37891:SF1">
    <property type="entry name" value="OS06G0113900 PROTEIN"/>
    <property type="match status" value="1"/>
</dbReference>
<feature type="transmembrane region" description="Helical" evidence="2">
    <location>
        <begin position="260"/>
        <end position="277"/>
    </location>
</feature>
<dbReference type="OMA" id="EVWGWYL"/>
<dbReference type="SUPFAM" id="SSF103473">
    <property type="entry name" value="MFS general substrate transporter"/>
    <property type="match status" value="1"/>
</dbReference>
<feature type="transmembrane region" description="Helical" evidence="2">
    <location>
        <begin position="395"/>
        <end position="415"/>
    </location>
</feature>
<evidence type="ECO:0000313" key="4">
    <source>
        <dbReference type="EnsemblPlants" id="OB06G10980.1"/>
    </source>
</evidence>
<feature type="transmembrane region" description="Helical" evidence="2">
    <location>
        <begin position="605"/>
        <end position="624"/>
    </location>
</feature>
<dbReference type="InterPro" id="IPR036259">
    <property type="entry name" value="MFS_trans_sf"/>
</dbReference>
<evidence type="ECO:0000256" key="2">
    <source>
        <dbReference type="SAM" id="Phobius"/>
    </source>
</evidence>
<dbReference type="Proteomes" id="UP000006038">
    <property type="component" value="Chromosome 6"/>
</dbReference>
<dbReference type="Gramene" id="OB06G10980.1">
    <property type="protein sequence ID" value="OB06G10980.1"/>
    <property type="gene ID" value="OB06G10980"/>
</dbReference>
<feature type="transmembrane region" description="Helical" evidence="2">
    <location>
        <begin position="578"/>
        <end position="599"/>
    </location>
</feature>
<feature type="region of interest" description="Disordered" evidence="1">
    <location>
        <begin position="82"/>
        <end position="149"/>
    </location>
</feature>
<dbReference type="eggNOG" id="ENOG502QVF3">
    <property type="taxonomic scope" value="Eukaryota"/>
</dbReference>
<feature type="transmembrane region" description="Helical" evidence="2">
    <location>
        <begin position="481"/>
        <end position="502"/>
    </location>
</feature>
<feature type="transmembrane region" description="Helical" evidence="2">
    <location>
        <begin position="540"/>
        <end position="566"/>
    </location>
</feature>
<name>J3MAQ4_ORYBR</name>
<dbReference type="AlphaFoldDB" id="J3MAQ4"/>
<keyword evidence="5" id="KW-1185">Reference proteome</keyword>
<accession>J3MAQ4</accession>
<keyword evidence="3" id="KW-0732">Signal</keyword>
<sequence length="695" mass="75368">MNWRTDFSLSKHVTRLLLLLATRHVYTHGRSLPDRSEWGEEREVAVMDVMRAVRVRSFAWQAMRPGQNPTSMLVLKGGEEKWGGAMSEQPLPQPRSSMREALEKEDKEKAAAAKEKEKAAVPKNGGGGKNGGGNGGGNGGAGAQPGEETTREIQVVREAYRREPAGSAYVMPEEPPAMVELVGWYLYGFCSYFITHLLLPVLFPAIITQVAFPASDFTPDAKYIVKGATCSIHEMSMYQRLTKHSIAIDGSRLSPLGWSGLSWAIGILIAAPILTQAAHHLDRGQYQSLILIAATSFGSFFCLLTGFFKTVWVFLFYILFIGSSIIVAEAVHTRNLGLMIRGLAAHDSGKHLVLRRRAAASQLTLYCTAIGGIGAALMAAFMYHMLRRTDQLTGLWVVSIFSGLIWFIGICHGLFTNRPSSSSPTTAFEPNFFTKLSYSMTLVRYPQAIGSLVAVFLSSFATMCIFTSGTLYAIGGVCIKPVLVLVLWILYFLFPLISLPLLHPIQIIIRADAVRMQLLGFIICLFVSGAGFYFKSHRWRAAHIIVIALVQSTANGVLYSFGRILLLDASPPGKEGAFAVWYAFVRCVGAMIGFAAASAGPGRAGGSFAAAFLGSFLGIIVLIFGNVSNIGALKAAGHLKGMEDEKRLGMEKGEGMSAVADSGEGRGRAVYGIRYGVAPAIPVRIMGDTKKKPIE</sequence>
<feature type="transmembrane region" description="Helical" evidence="2">
    <location>
        <begin position="363"/>
        <end position="383"/>
    </location>
</feature>
<evidence type="ECO:0000256" key="1">
    <source>
        <dbReference type="SAM" id="MobiDB-lite"/>
    </source>
</evidence>
<feature type="chain" id="PRO_5003774810" description="Major facilitator superfamily (MFS) profile domain-containing protein" evidence="3">
    <location>
        <begin position="30"/>
        <end position="695"/>
    </location>
</feature>
<feature type="transmembrane region" description="Helical" evidence="2">
    <location>
        <begin position="449"/>
        <end position="475"/>
    </location>
</feature>
<dbReference type="EnsemblPlants" id="OB06G10980.1">
    <property type="protein sequence ID" value="OB06G10980.1"/>
    <property type="gene ID" value="OB06G10980"/>
</dbReference>
<feature type="transmembrane region" description="Helical" evidence="2">
    <location>
        <begin position="514"/>
        <end position="534"/>
    </location>
</feature>
<feature type="compositionally biased region" description="Basic and acidic residues" evidence="1">
    <location>
        <begin position="97"/>
        <end position="120"/>
    </location>
</feature>
<reference evidence="4" key="1">
    <citation type="journal article" date="2013" name="Nat. Commun.">
        <title>Whole-genome sequencing of Oryza brachyantha reveals mechanisms underlying Oryza genome evolution.</title>
        <authorList>
            <person name="Chen J."/>
            <person name="Huang Q."/>
            <person name="Gao D."/>
            <person name="Wang J."/>
            <person name="Lang Y."/>
            <person name="Liu T."/>
            <person name="Li B."/>
            <person name="Bai Z."/>
            <person name="Luis Goicoechea J."/>
            <person name="Liang C."/>
            <person name="Chen C."/>
            <person name="Zhang W."/>
            <person name="Sun S."/>
            <person name="Liao Y."/>
            <person name="Zhang X."/>
            <person name="Yang L."/>
            <person name="Song C."/>
            <person name="Wang M."/>
            <person name="Shi J."/>
            <person name="Liu G."/>
            <person name="Liu J."/>
            <person name="Zhou H."/>
            <person name="Zhou W."/>
            <person name="Yu Q."/>
            <person name="An N."/>
            <person name="Chen Y."/>
            <person name="Cai Q."/>
            <person name="Wang B."/>
            <person name="Liu B."/>
            <person name="Min J."/>
            <person name="Huang Y."/>
            <person name="Wu H."/>
            <person name="Li Z."/>
            <person name="Zhang Y."/>
            <person name="Yin Y."/>
            <person name="Song W."/>
            <person name="Jiang J."/>
            <person name="Jackson S.A."/>
            <person name="Wing R.A."/>
            <person name="Wang J."/>
            <person name="Chen M."/>
        </authorList>
    </citation>
    <scope>NUCLEOTIDE SEQUENCE [LARGE SCALE GENOMIC DNA]</scope>
    <source>
        <strain evidence="4">cv. IRGC 101232</strain>
    </source>
</reference>
<keyword evidence="2" id="KW-0812">Transmembrane</keyword>
<proteinExistence type="predicted"/>
<evidence type="ECO:0000313" key="5">
    <source>
        <dbReference type="Proteomes" id="UP000006038"/>
    </source>
</evidence>
<keyword evidence="2" id="KW-1133">Transmembrane helix</keyword>
<protein>
    <recommendedName>
        <fullName evidence="6">Major facilitator superfamily (MFS) profile domain-containing protein</fullName>
    </recommendedName>
</protein>
<feature type="signal peptide" evidence="3">
    <location>
        <begin position="1"/>
        <end position="29"/>
    </location>
</feature>
<evidence type="ECO:0000256" key="3">
    <source>
        <dbReference type="SAM" id="SignalP"/>
    </source>
</evidence>